<evidence type="ECO:0008006" key="4">
    <source>
        <dbReference type="Google" id="ProtNLM"/>
    </source>
</evidence>
<evidence type="ECO:0000313" key="3">
    <source>
        <dbReference type="Proteomes" id="UP000266673"/>
    </source>
</evidence>
<comment type="caution">
    <text evidence="2">The sequence shown here is derived from an EMBL/GenBank/DDBJ whole genome shotgun (WGS) entry which is preliminary data.</text>
</comment>
<feature type="region of interest" description="Disordered" evidence="1">
    <location>
        <begin position="73"/>
        <end position="117"/>
    </location>
</feature>
<name>A0A397UF82_9GLOM</name>
<gene>
    <name evidence="2" type="ORF">C2G38_2218255</name>
</gene>
<dbReference type="InterPro" id="IPR036875">
    <property type="entry name" value="Znf_CCHC_sf"/>
</dbReference>
<dbReference type="GO" id="GO:0003676">
    <property type="term" value="F:nucleic acid binding"/>
    <property type="evidence" value="ECO:0007669"/>
    <property type="project" value="InterPro"/>
</dbReference>
<organism evidence="2 3">
    <name type="scientific">Gigaspora rosea</name>
    <dbReference type="NCBI Taxonomy" id="44941"/>
    <lineage>
        <taxon>Eukaryota</taxon>
        <taxon>Fungi</taxon>
        <taxon>Fungi incertae sedis</taxon>
        <taxon>Mucoromycota</taxon>
        <taxon>Glomeromycotina</taxon>
        <taxon>Glomeromycetes</taxon>
        <taxon>Diversisporales</taxon>
        <taxon>Gigasporaceae</taxon>
        <taxon>Gigaspora</taxon>
    </lineage>
</organism>
<dbReference type="OrthoDB" id="2435533at2759"/>
<evidence type="ECO:0000256" key="1">
    <source>
        <dbReference type="SAM" id="MobiDB-lite"/>
    </source>
</evidence>
<sequence length="152" mass="17266">MDYGHLMGHFKKALSYSLEDNDQNVLDELILAYIAKKEEIQNAPTQPIAVEESQALSDLKLSNGRVYNYDDINDPVVHRGKGRRPNKRLKGFNEETSKASSSKTQQASYDNVDSDGEPRRKCGLCYKSGHYAARCPNKENTIMLHDYIEIKI</sequence>
<accession>A0A397UF82</accession>
<evidence type="ECO:0000313" key="2">
    <source>
        <dbReference type="EMBL" id="RIB05963.1"/>
    </source>
</evidence>
<protein>
    <recommendedName>
        <fullName evidence="4">CCHC-type domain-containing protein</fullName>
    </recommendedName>
</protein>
<reference evidence="2 3" key="1">
    <citation type="submission" date="2018-06" db="EMBL/GenBank/DDBJ databases">
        <title>Comparative genomics reveals the genomic features of Rhizophagus irregularis, R. cerebriforme, R. diaphanum and Gigaspora rosea, and their symbiotic lifestyle signature.</title>
        <authorList>
            <person name="Morin E."/>
            <person name="San Clemente H."/>
            <person name="Chen E.C.H."/>
            <person name="De La Providencia I."/>
            <person name="Hainaut M."/>
            <person name="Kuo A."/>
            <person name="Kohler A."/>
            <person name="Murat C."/>
            <person name="Tang N."/>
            <person name="Roy S."/>
            <person name="Loubradou J."/>
            <person name="Henrissat B."/>
            <person name="Grigoriev I.V."/>
            <person name="Corradi N."/>
            <person name="Roux C."/>
            <person name="Martin F.M."/>
        </authorList>
    </citation>
    <scope>NUCLEOTIDE SEQUENCE [LARGE SCALE GENOMIC DNA]</scope>
    <source>
        <strain evidence="2 3">DAOM 194757</strain>
    </source>
</reference>
<dbReference type="AlphaFoldDB" id="A0A397UF82"/>
<proteinExistence type="predicted"/>
<dbReference type="GO" id="GO:0008270">
    <property type="term" value="F:zinc ion binding"/>
    <property type="evidence" value="ECO:0007669"/>
    <property type="project" value="InterPro"/>
</dbReference>
<dbReference type="SUPFAM" id="SSF57756">
    <property type="entry name" value="Retrovirus zinc finger-like domains"/>
    <property type="match status" value="1"/>
</dbReference>
<keyword evidence="3" id="KW-1185">Reference proteome</keyword>
<dbReference type="Proteomes" id="UP000266673">
    <property type="component" value="Unassembled WGS sequence"/>
</dbReference>
<feature type="compositionally biased region" description="Low complexity" evidence="1">
    <location>
        <begin position="98"/>
        <end position="108"/>
    </location>
</feature>
<dbReference type="EMBL" id="QKWP01001890">
    <property type="protein sequence ID" value="RIB05963.1"/>
    <property type="molecule type" value="Genomic_DNA"/>
</dbReference>
<feature type="compositionally biased region" description="Basic residues" evidence="1">
    <location>
        <begin position="78"/>
        <end position="90"/>
    </location>
</feature>